<gene>
    <name evidence="1" type="ORF">TNCT_316681</name>
    <name evidence="2" type="ORF">TNCT_471791</name>
    <name evidence="3" type="ORF">TNCT_475161</name>
    <name evidence="4" type="ORF">TNCT_604151</name>
    <name evidence="5" type="ORF">TNCT_604271</name>
</gene>
<proteinExistence type="predicted"/>
<evidence type="ECO:0000313" key="2">
    <source>
        <dbReference type="EMBL" id="GFQ96505.1"/>
    </source>
</evidence>
<dbReference type="EMBL" id="BMAO01038283">
    <property type="protein sequence ID" value="GFR23782.1"/>
    <property type="molecule type" value="Genomic_DNA"/>
</dbReference>
<dbReference type="AlphaFoldDB" id="A0A8X6LX11"/>
<dbReference type="OrthoDB" id="4525959at2759"/>
<sequence length="92" mass="9977">MADGSFEIYGSERFRLRSLAHVEIVDGEPKCKAGGVRTVPLAVRRKEMEGYLVDPASSICLSQRLSHACLSTCRSDGETANGSLNQSRFIGS</sequence>
<protein>
    <submittedName>
        <fullName evidence="5">Uncharacterized protein</fullName>
    </submittedName>
</protein>
<dbReference type="EMBL" id="BMAO01024608">
    <property type="protein sequence ID" value="GFQ96505.1"/>
    <property type="molecule type" value="Genomic_DNA"/>
</dbReference>
<evidence type="ECO:0000313" key="4">
    <source>
        <dbReference type="EMBL" id="GFR23739.1"/>
    </source>
</evidence>
<accession>A0A8X6LX11</accession>
<keyword evidence="6" id="KW-1185">Reference proteome</keyword>
<evidence type="ECO:0000313" key="3">
    <source>
        <dbReference type="EMBL" id="GFR21851.1"/>
    </source>
</evidence>
<organism evidence="5 6">
    <name type="scientific">Trichonephila clavata</name>
    <name type="common">Joro spider</name>
    <name type="synonym">Nephila clavata</name>
    <dbReference type="NCBI Taxonomy" id="2740835"/>
    <lineage>
        <taxon>Eukaryota</taxon>
        <taxon>Metazoa</taxon>
        <taxon>Ecdysozoa</taxon>
        <taxon>Arthropoda</taxon>
        <taxon>Chelicerata</taxon>
        <taxon>Arachnida</taxon>
        <taxon>Araneae</taxon>
        <taxon>Araneomorphae</taxon>
        <taxon>Entelegynae</taxon>
        <taxon>Araneoidea</taxon>
        <taxon>Nephilidae</taxon>
        <taxon>Trichonephila</taxon>
    </lineage>
</organism>
<evidence type="ECO:0000313" key="6">
    <source>
        <dbReference type="Proteomes" id="UP000887116"/>
    </source>
</evidence>
<dbReference type="Proteomes" id="UP000887116">
    <property type="component" value="Unassembled WGS sequence"/>
</dbReference>
<reference evidence="5" key="1">
    <citation type="submission" date="2020-07" db="EMBL/GenBank/DDBJ databases">
        <title>Multicomponent nature underlies the extraordinary mechanical properties of spider dragline silk.</title>
        <authorList>
            <person name="Kono N."/>
            <person name="Nakamura H."/>
            <person name="Mori M."/>
            <person name="Yoshida Y."/>
            <person name="Ohtoshi R."/>
            <person name="Malay A.D."/>
            <person name="Moran D.A.P."/>
            <person name="Tomita M."/>
            <person name="Numata K."/>
            <person name="Arakawa K."/>
        </authorList>
    </citation>
    <scope>NUCLEOTIDE SEQUENCE</scope>
</reference>
<evidence type="ECO:0000313" key="1">
    <source>
        <dbReference type="EMBL" id="GFQ68696.1"/>
    </source>
</evidence>
<evidence type="ECO:0000313" key="5">
    <source>
        <dbReference type="EMBL" id="GFR23782.1"/>
    </source>
</evidence>
<dbReference type="EMBL" id="BMAO01038283">
    <property type="protein sequence ID" value="GFR23739.1"/>
    <property type="molecule type" value="Genomic_DNA"/>
</dbReference>
<comment type="caution">
    <text evidence="5">The sequence shown here is derived from an EMBL/GenBank/DDBJ whole genome shotgun (WGS) entry which is preliminary data.</text>
</comment>
<dbReference type="EMBL" id="BMAO01018198">
    <property type="protein sequence ID" value="GFR21851.1"/>
    <property type="molecule type" value="Genomic_DNA"/>
</dbReference>
<dbReference type="EMBL" id="BMAO01020624">
    <property type="protein sequence ID" value="GFQ68696.1"/>
    <property type="molecule type" value="Genomic_DNA"/>
</dbReference>
<name>A0A8X6LX11_TRICU</name>